<dbReference type="Gene3D" id="1.10.510.10">
    <property type="entry name" value="Transferase(Phosphotransferase) domain 1"/>
    <property type="match status" value="1"/>
</dbReference>
<dbReference type="SUPFAM" id="SSF56112">
    <property type="entry name" value="Protein kinase-like (PK-like)"/>
    <property type="match status" value="1"/>
</dbReference>
<evidence type="ECO:0000313" key="6">
    <source>
        <dbReference type="Proteomes" id="UP000521943"/>
    </source>
</evidence>
<dbReference type="PROSITE" id="PS50011">
    <property type="entry name" value="PROTEIN_KINASE_DOM"/>
    <property type="match status" value="1"/>
</dbReference>
<dbReference type="GO" id="GO:0005524">
    <property type="term" value="F:ATP binding"/>
    <property type="evidence" value="ECO:0007669"/>
    <property type="project" value="UniProtKB-KW"/>
</dbReference>
<dbReference type="Gene3D" id="3.30.200.20">
    <property type="entry name" value="Phosphorylase Kinase, domain 1"/>
    <property type="match status" value="1"/>
</dbReference>
<sequence length="383" mass="42231">MNTFPEEPLNLSAAEGFGYFPADINQTVDGGKYTIIRKLGWGPRSSTWLVTEGTGSAMVSWAMQAFTVAESRDVESRLLPILGNEISRVGTWITFPNFRASFWEKSVHGQHLCFIMSNYGEPLSNVLRDATNSGRGGLPVHVVQYTAGVILDILKPLHKEKVLHGGIKLENIVFWPATYGNELEEYLDKFPPATTQIIDGLPVVLSQSLNNYGAEWDAPMDEVANWMLILAGFGHIQVSPYRPEVGLDYSFAPETLLRVPTCGLATDTWMLGCLVFQLLTGKRLFTSTSTATSEQLGEVRDILRADIPDMWTADANAQSLHSPNPSTQSLEQRLKGVLKADEFSATYAFLQRCLVLDPAGRASAKDLKADEWVQAAAKCSCCY</sequence>
<dbReference type="Pfam" id="PF00069">
    <property type="entry name" value="Pkinase"/>
    <property type="match status" value="1"/>
</dbReference>
<gene>
    <name evidence="5" type="ORF">DFP72DRAFT_846810</name>
</gene>
<evidence type="ECO:0000256" key="3">
    <source>
        <dbReference type="ARBA" id="ARBA00022840"/>
    </source>
</evidence>
<proteinExistence type="predicted"/>
<dbReference type="AlphaFoldDB" id="A0A8H6M544"/>
<dbReference type="InterPro" id="IPR050117">
    <property type="entry name" value="MAPK"/>
</dbReference>
<keyword evidence="1" id="KW-0723">Serine/threonine-protein kinase</keyword>
<dbReference type="SMART" id="SM00220">
    <property type="entry name" value="S_TKc"/>
    <property type="match status" value="1"/>
</dbReference>
<keyword evidence="2" id="KW-0547">Nucleotide-binding</keyword>
<evidence type="ECO:0000256" key="1">
    <source>
        <dbReference type="ARBA" id="ARBA00022527"/>
    </source>
</evidence>
<accession>A0A8H6M544</accession>
<protein>
    <submittedName>
        <fullName evidence="5">CMGC/SRPK protein kinase</fullName>
    </submittedName>
</protein>
<reference evidence="5 6" key="1">
    <citation type="submission" date="2020-07" db="EMBL/GenBank/DDBJ databases">
        <title>Comparative genomics of pyrophilous fungi reveals a link between fire events and developmental genes.</title>
        <authorList>
            <consortium name="DOE Joint Genome Institute"/>
            <person name="Steindorff A.S."/>
            <person name="Carver A."/>
            <person name="Calhoun S."/>
            <person name="Stillman K."/>
            <person name="Liu H."/>
            <person name="Lipzen A."/>
            <person name="Pangilinan J."/>
            <person name="Labutti K."/>
            <person name="Bruns T.D."/>
            <person name="Grigoriev I.V."/>
        </authorList>
    </citation>
    <scope>NUCLEOTIDE SEQUENCE [LARGE SCALE GENOMIC DNA]</scope>
    <source>
        <strain evidence="5 6">CBS 144469</strain>
    </source>
</reference>
<dbReference type="InterPro" id="IPR011009">
    <property type="entry name" value="Kinase-like_dom_sf"/>
</dbReference>
<dbReference type="InterPro" id="IPR000719">
    <property type="entry name" value="Prot_kinase_dom"/>
</dbReference>
<evidence type="ECO:0000259" key="4">
    <source>
        <dbReference type="PROSITE" id="PS50011"/>
    </source>
</evidence>
<name>A0A8H6M544_9AGAR</name>
<feature type="domain" description="Protein kinase" evidence="4">
    <location>
        <begin position="33"/>
        <end position="373"/>
    </location>
</feature>
<comment type="caution">
    <text evidence="5">The sequence shown here is derived from an EMBL/GenBank/DDBJ whole genome shotgun (WGS) entry which is preliminary data.</text>
</comment>
<dbReference type="PANTHER" id="PTHR24055">
    <property type="entry name" value="MITOGEN-ACTIVATED PROTEIN KINASE"/>
    <property type="match status" value="1"/>
</dbReference>
<keyword evidence="5" id="KW-0808">Transferase</keyword>
<dbReference type="OrthoDB" id="5979581at2759"/>
<evidence type="ECO:0000256" key="2">
    <source>
        <dbReference type="ARBA" id="ARBA00022741"/>
    </source>
</evidence>
<keyword evidence="3" id="KW-0067">ATP-binding</keyword>
<dbReference type="GO" id="GO:0004674">
    <property type="term" value="F:protein serine/threonine kinase activity"/>
    <property type="evidence" value="ECO:0007669"/>
    <property type="project" value="UniProtKB-KW"/>
</dbReference>
<keyword evidence="5" id="KW-0418">Kinase</keyword>
<dbReference type="Proteomes" id="UP000521943">
    <property type="component" value="Unassembled WGS sequence"/>
</dbReference>
<dbReference type="EMBL" id="JACGCI010000027">
    <property type="protein sequence ID" value="KAF6756033.1"/>
    <property type="molecule type" value="Genomic_DNA"/>
</dbReference>
<evidence type="ECO:0000313" key="5">
    <source>
        <dbReference type="EMBL" id="KAF6756033.1"/>
    </source>
</evidence>
<organism evidence="5 6">
    <name type="scientific">Ephemerocybe angulata</name>
    <dbReference type="NCBI Taxonomy" id="980116"/>
    <lineage>
        <taxon>Eukaryota</taxon>
        <taxon>Fungi</taxon>
        <taxon>Dikarya</taxon>
        <taxon>Basidiomycota</taxon>
        <taxon>Agaricomycotina</taxon>
        <taxon>Agaricomycetes</taxon>
        <taxon>Agaricomycetidae</taxon>
        <taxon>Agaricales</taxon>
        <taxon>Agaricineae</taxon>
        <taxon>Psathyrellaceae</taxon>
        <taxon>Ephemerocybe</taxon>
    </lineage>
</organism>
<keyword evidence="6" id="KW-1185">Reference proteome</keyword>